<dbReference type="InterPro" id="IPR014039">
    <property type="entry name" value="Transl_elong_EFTs/EF1B_dimer"/>
</dbReference>
<evidence type="ECO:0000313" key="11">
    <source>
        <dbReference type="Proteomes" id="UP000460272"/>
    </source>
</evidence>
<dbReference type="SUPFAM" id="SSF46934">
    <property type="entry name" value="UBA-like"/>
    <property type="match status" value="1"/>
</dbReference>
<dbReference type="EMBL" id="RPFW01000001">
    <property type="protein sequence ID" value="TVZ06294.1"/>
    <property type="molecule type" value="Genomic_DNA"/>
</dbReference>
<evidence type="ECO:0000313" key="10">
    <source>
        <dbReference type="EMBL" id="TVZ06294.1"/>
    </source>
</evidence>
<dbReference type="CDD" id="cd14275">
    <property type="entry name" value="UBA_EF-Ts"/>
    <property type="match status" value="1"/>
</dbReference>
<proteinExistence type="inferred from homology"/>
<dbReference type="OrthoDB" id="9808348at2"/>
<dbReference type="InterPro" id="IPR018101">
    <property type="entry name" value="Transl_elong_Ts_CS"/>
</dbReference>
<dbReference type="Gene3D" id="3.30.479.20">
    <property type="entry name" value="Elongation factor Ts, dimerisation domain"/>
    <property type="match status" value="2"/>
</dbReference>
<dbReference type="Gene3D" id="1.10.8.10">
    <property type="entry name" value="DNA helicase RuvA subunit, C-terminal domain"/>
    <property type="match status" value="1"/>
</dbReference>
<dbReference type="FunFam" id="1.10.8.10:FF:000001">
    <property type="entry name" value="Elongation factor Ts"/>
    <property type="match status" value="1"/>
</dbReference>
<organism evidence="10 11">
    <name type="scientific">Trebonia kvetii</name>
    <dbReference type="NCBI Taxonomy" id="2480626"/>
    <lineage>
        <taxon>Bacteria</taxon>
        <taxon>Bacillati</taxon>
        <taxon>Actinomycetota</taxon>
        <taxon>Actinomycetes</taxon>
        <taxon>Streptosporangiales</taxon>
        <taxon>Treboniaceae</taxon>
        <taxon>Trebonia</taxon>
    </lineage>
</organism>
<dbReference type="RefSeq" id="WP_145851049.1">
    <property type="nucleotide sequence ID" value="NZ_RPFW01000001.1"/>
</dbReference>
<dbReference type="SUPFAM" id="SSF54713">
    <property type="entry name" value="Elongation factor Ts (EF-Ts), dimerisation domain"/>
    <property type="match status" value="1"/>
</dbReference>
<evidence type="ECO:0000256" key="5">
    <source>
        <dbReference type="ARBA" id="ARBA00025453"/>
    </source>
</evidence>
<comment type="function">
    <text evidence="5 6 7">Associates with the EF-Tu.GDP complex and induces the exchange of GDP to GTP. It remains bound to the aminoacyl-tRNA.EF-Tu.GTP complex up to the GTP hydrolysis stage on the ribosome.</text>
</comment>
<sequence length="278" mass="29721">MANFSAADIKRLRDLSGAGMMDCKNALAESDGDIDVAIELLRKKGVKDAGKRADRTAANGLVIAELEGTSAGVLIELNCETDFVAKNEGFQELAAKIAQAAIAKKPADRLALLATETADGKTVETLIEDASASIKEKLELGRYALLDGGYVTTYLHKSDRDLPPTIGVLVQLDAANEEVAKDIAQQIAAAGALYVTRDEVPADVVEKERRIAEEITREEGKPEQAIPKIVEGRVGAFYKDVVLTEQASVKDPKQTIKSVLAAGKVNVKAFARFRVGQA</sequence>
<evidence type="ECO:0000259" key="9">
    <source>
        <dbReference type="Pfam" id="PF00889"/>
    </source>
</evidence>
<evidence type="ECO:0000256" key="8">
    <source>
        <dbReference type="RuleBase" id="RU000643"/>
    </source>
</evidence>
<dbReference type="InterPro" id="IPR001816">
    <property type="entry name" value="Transl_elong_EFTs/EF1B"/>
</dbReference>
<keyword evidence="4 6" id="KW-0648">Protein biosynthesis</keyword>
<protein>
    <recommendedName>
        <fullName evidence="2 6">Elongation factor Ts</fullName>
        <shortName evidence="6">EF-Ts</shortName>
    </recommendedName>
</protein>
<dbReference type="NCBIfam" id="TIGR00116">
    <property type="entry name" value="tsf"/>
    <property type="match status" value="1"/>
</dbReference>
<keyword evidence="3 6" id="KW-0251">Elongation factor</keyword>
<dbReference type="Pfam" id="PF00889">
    <property type="entry name" value="EF_TS"/>
    <property type="match status" value="1"/>
</dbReference>
<dbReference type="HAMAP" id="MF_00050">
    <property type="entry name" value="EF_Ts"/>
    <property type="match status" value="1"/>
</dbReference>
<dbReference type="PROSITE" id="PS01127">
    <property type="entry name" value="EF_TS_2"/>
    <property type="match status" value="1"/>
</dbReference>
<evidence type="ECO:0000256" key="1">
    <source>
        <dbReference type="ARBA" id="ARBA00005532"/>
    </source>
</evidence>
<dbReference type="PANTHER" id="PTHR11741">
    <property type="entry name" value="ELONGATION FACTOR TS"/>
    <property type="match status" value="1"/>
</dbReference>
<feature type="region of interest" description="Involved in Mg(2+) ion dislocation from EF-Tu" evidence="6">
    <location>
        <begin position="81"/>
        <end position="84"/>
    </location>
</feature>
<accession>A0A6P2C4I8</accession>
<comment type="subcellular location">
    <subcellularLocation>
        <location evidence="6 8">Cytoplasm</location>
    </subcellularLocation>
</comment>
<reference evidence="10 11" key="1">
    <citation type="submission" date="2018-11" db="EMBL/GenBank/DDBJ databases">
        <title>Trebonia kvetii gen.nov., sp.nov., a novel acidophilic actinobacterium, and proposal of the new actinobacterial family Treboniaceae fam. nov.</title>
        <authorList>
            <person name="Rapoport D."/>
            <person name="Sagova-Mareckova M."/>
            <person name="Sedlacek I."/>
            <person name="Provaznik J."/>
            <person name="Kralova S."/>
            <person name="Pavlinic D."/>
            <person name="Benes V."/>
            <person name="Kopecky J."/>
        </authorList>
    </citation>
    <scope>NUCLEOTIDE SEQUENCE [LARGE SCALE GENOMIC DNA]</scope>
    <source>
        <strain evidence="10 11">15Tr583</strain>
    </source>
</reference>
<evidence type="ECO:0000256" key="2">
    <source>
        <dbReference type="ARBA" id="ARBA00016956"/>
    </source>
</evidence>
<dbReference type="PROSITE" id="PS01126">
    <property type="entry name" value="EF_TS_1"/>
    <property type="match status" value="1"/>
</dbReference>
<comment type="similarity">
    <text evidence="1 6 7">Belongs to the EF-Ts family.</text>
</comment>
<comment type="caution">
    <text evidence="10">The sequence shown here is derived from an EMBL/GenBank/DDBJ whole genome shotgun (WGS) entry which is preliminary data.</text>
</comment>
<evidence type="ECO:0000256" key="7">
    <source>
        <dbReference type="RuleBase" id="RU000642"/>
    </source>
</evidence>
<dbReference type="InterPro" id="IPR009060">
    <property type="entry name" value="UBA-like_sf"/>
</dbReference>
<keyword evidence="6" id="KW-0963">Cytoplasm</keyword>
<dbReference type="FunFam" id="1.10.286.20:FF:000001">
    <property type="entry name" value="Elongation factor Ts"/>
    <property type="match status" value="1"/>
</dbReference>
<feature type="domain" description="Translation elongation factor EFTs/EF1B dimerisation" evidence="9">
    <location>
        <begin position="72"/>
        <end position="277"/>
    </location>
</feature>
<dbReference type="GO" id="GO:0005737">
    <property type="term" value="C:cytoplasm"/>
    <property type="evidence" value="ECO:0007669"/>
    <property type="project" value="UniProtKB-SubCell"/>
</dbReference>
<dbReference type="Gene3D" id="1.10.286.20">
    <property type="match status" value="1"/>
</dbReference>
<dbReference type="AlphaFoldDB" id="A0A6P2C4I8"/>
<dbReference type="PANTHER" id="PTHR11741:SF0">
    <property type="entry name" value="ELONGATION FACTOR TS, MITOCHONDRIAL"/>
    <property type="match status" value="1"/>
</dbReference>
<gene>
    <name evidence="6" type="primary">tsf</name>
    <name evidence="10" type="ORF">EAS64_02345</name>
</gene>
<dbReference type="InterPro" id="IPR036402">
    <property type="entry name" value="EF-Ts_dimer_sf"/>
</dbReference>
<evidence type="ECO:0000256" key="3">
    <source>
        <dbReference type="ARBA" id="ARBA00022768"/>
    </source>
</evidence>
<dbReference type="Proteomes" id="UP000460272">
    <property type="component" value="Unassembled WGS sequence"/>
</dbReference>
<dbReference type="GO" id="GO:0003746">
    <property type="term" value="F:translation elongation factor activity"/>
    <property type="evidence" value="ECO:0007669"/>
    <property type="project" value="UniProtKB-UniRule"/>
</dbReference>
<evidence type="ECO:0000256" key="4">
    <source>
        <dbReference type="ARBA" id="ARBA00022917"/>
    </source>
</evidence>
<keyword evidence="11" id="KW-1185">Reference proteome</keyword>
<evidence type="ECO:0000256" key="6">
    <source>
        <dbReference type="HAMAP-Rule" id="MF_00050"/>
    </source>
</evidence>
<name>A0A6P2C4I8_9ACTN</name>